<dbReference type="RefSeq" id="XP_009524879.1">
    <property type="nucleotide sequence ID" value="XM_009526584.1"/>
</dbReference>
<proteinExistence type="predicted"/>
<evidence type="ECO:0008006" key="3">
    <source>
        <dbReference type="Google" id="ProtNLM"/>
    </source>
</evidence>
<organism evidence="1 2">
    <name type="scientific">Phytophthora sojae (strain P6497)</name>
    <name type="common">Soybean stem and root rot agent</name>
    <name type="synonym">Phytophthora megasperma f. sp. glycines</name>
    <dbReference type="NCBI Taxonomy" id="1094619"/>
    <lineage>
        <taxon>Eukaryota</taxon>
        <taxon>Sar</taxon>
        <taxon>Stramenopiles</taxon>
        <taxon>Oomycota</taxon>
        <taxon>Peronosporomycetes</taxon>
        <taxon>Peronosporales</taxon>
        <taxon>Peronosporaceae</taxon>
        <taxon>Phytophthora</taxon>
    </lineage>
</organism>
<evidence type="ECO:0000313" key="2">
    <source>
        <dbReference type="Proteomes" id="UP000002640"/>
    </source>
</evidence>
<dbReference type="Proteomes" id="UP000002640">
    <property type="component" value="Unassembled WGS sequence"/>
</dbReference>
<dbReference type="GeneID" id="20656391"/>
<sequence length="154" mass="17153">IIFTSRRLFRTAPRTVASQNGEMFGVTGTYKLHFGVWPLVSFGIFGLRYTASHACQQKVYPMAFMFVRTETAFAYTKLFSVCKQRCQEFFGVTLDLQFGSLDRSTSIANAFQTVGSEIKLLDCCPISTGMLGRRKGCLQRATATTTSSRPSTII</sequence>
<feature type="non-terminal residue" evidence="1">
    <location>
        <position position="1"/>
    </location>
</feature>
<name>G4ZCD4_PHYSP</name>
<dbReference type="AlphaFoldDB" id="G4ZCD4"/>
<evidence type="ECO:0000313" key="1">
    <source>
        <dbReference type="EMBL" id="EGZ22162.1"/>
    </source>
</evidence>
<dbReference type="KEGG" id="psoj:PHYSODRAFT_489161"/>
<reference evidence="1 2" key="1">
    <citation type="journal article" date="2006" name="Science">
        <title>Phytophthora genome sequences uncover evolutionary origins and mechanisms of pathogenesis.</title>
        <authorList>
            <person name="Tyler B.M."/>
            <person name="Tripathy S."/>
            <person name="Zhang X."/>
            <person name="Dehal P."/>
            <person name="Jiang R.H."/>
            <person name="Aerts A."/>
            <person name="Arredondo F.D."/>
            <person name="Baxter L."/>
            <person name="Bensasson D."/>
            <person name="Beynon J.L."/>
            <person name="Chapman J."/>
            <person name="Damasceno C.M."/>
            <person name="Dorrance A.E."/>
            <person name="Dou D."/>
            <person name="Dickerman A.W."/>
            <person name="Dubchak I.L."/>
            <person name="Garbelotto M."/>
            <person name="Gijzen M."/>
            <person name="Gordon S.G."/>
            <person name="Govers F."/>
            <person name="Grunwald N.J."/>
            <person name="Huang W."/>
            <person name="Ivors K.L."/>
            <person name="Jones R.W."/>
            <person name="Kamoun S."/>
            <person name="Krampis K."/>
            <person name="Lamour K.H."/>
            <person name="Lee M.K."/>
            <person name="McDonald W.H."/>
            <person name="Medina M."/>
            <person name="Meijer H.J."/>
            <person name="Nordberg E.K."/>
            <person name="Maclean D.J."/>
            <person name="Ospina-Giraldo M.D."/>
            <person name="Morris P.F."/>
            <person name="Phuntumart V."/>
            <person name="Putnam N.H."/>
            <person name="Rash S."/>
            <person name="Rose J.K."/>
            <person name="Sakihama Y."/>
            <person name="Salamov A.A."/>
            <person name="Savidor A."/>
            <person name="Scheuring C.F."/>
            <person name="Smith B.M."/>
            <person name="Sobral B.W."/>
            <person name="Terry A."/>
            <person name="Torto-Alalibo T.A."/>
            <person name="Win J."/>
            <person name="Xu Z."/>
            <person name="Zhang H."/>
            <person name="Grigoriev I.V."/>
            <person name="Rokhsar D.S."/>
            <person name="Boore J.L."/>
        </authorList>
    </citation>
    <scope>NUCLEOTIDE SEQUENCE [LARGE SCALE GENOMIC DNA]</scope>
    <source>
        <strain evidence="1 2">P6497</strain>
    </source>
</reference>
<accession>G4ZCD4</accession>
<keyword evidence="2" id="KW-1185">Reference proteome</keyword>
<dbReference type="InParanoid" id="G4ZCD4"/>
<dbReference type="EMBL" id="JH159153">
    <property type="protein sequence ID" value="EGZ22162.1"/>
    <property type="molecule type" value="Genomic_DNA"/>
</dbReference>
<protein>
    <recommendedName>
        <fullName evidence="3">MULE transposase domain-containing protein</fullName>
    </recommendedName>
</protein>
<gene>
    <name evidence="1" type="ORF">PHYSODRAFT_489161</name>
</gene>